<keyword evidence="2" id="KW-1185">Reference proteome</keyword>
<organism evidence="1 2">
    <name type="scientific">Chryseobacterium salviniae</name>
    <dbReference type="NCBI Taxonomy" id="3101750"/>
    <lineage>
        <taxon>Bacteria</taxon>
        <taxon>Pseudomonadati</taxon>
        <taxon>Bacteroidota</taxon>
        <taxon>Flavobacteriia</taxon>
        <taxon>Flavobacteriales</taxon>
        <taxon>Weeksellaceae</taxon>
        <taxon>Chryseobacterium group</taxon>
        <taxon>Chryseobacterium</taxon>
    </lineage>
</organism>
<sequence length="98" mass="11492">MNLKITQIESFISQLEATKNNLPNRYLQSKILNILEQLIVIKDTDNWHRFDQLKTMIKSLREPYDGQSGELRDEEAKRLILSAYDELIGILKSYIPVK</sequence>
<gene>
    <name evidence="1" type="ORF">SOP96_09910</name>
</gene>
<dbReference type="RefSeq" id="WP_326320819.1">
    <property type="nucleotide sequence ID" value="NZ_JAYLAA010000037.1"/>
</dbReference>
<dbReference type="EMBL" id="JAYLAA010000037">
    <property type="protein sequence ID" value="MEC3876025.1"/>
    <property type="molecule type" value="Genomic_DNA"/>
</dbReference>
<dbReference type="Proteomes" id="UP001348397">
    <property type="component" value="Unassembled WGS sequence"/>
</dbReference>
<protein>
    <submittedName>
        <fullName evidence="1">Uncharacterized protein</fullName>
    </submittedName>
</protein>
<comment type="caution">
    <text evidence="1">The sequence shown here is derived from an EMBL/GenBank/DDBJ whole genome shotgun (WGS) entry which is preliminary data.</text>
</comment>
<evidence type="ECO:0000313" key="2">
    <source>
        <dbReference type="Proteomes" id="UP001348397"/>
    </source>
</evidence>
<proteinExistence type="predicted"/>
<name>A0ABU6HV90_9FLAO</name>
<reference evidence="1 2" key="1">
    <citation type="submission" date="2024-01" db="EMBL/GenBank/DDBJ databases">
        <title>Chryseobacterium sp. T9W2-O.</title>
        <authorList>
            <person name="Maltman C."/>
        </authorList>
    </citation>
    <scope>NUCLEOTIDE SEQUENCE [LARGE SCALE GENOMIC DNA]</scope>
    <source>
        <strain evidence="1 2">T9W2-O</strain>
    </source>
</reference>
<evidence type="ECO:0000313" key="1">
    <source>
        <dbReference type="EMBL" id="MEC3876025.1"/>
    </source>
</evidence>
<accession>A0ABU6HV90</accession>